<keyword evidence="4 7" id="KW-0812">Transmembrane</keyword>
<evidence type="ECO:0000256" key="3">
    <source>
        <dbReference type="ARBA" id="ARBA00022475"/>
    </source>
</evidence>
<dbReference type="Proteomes" id="UP001560267">
    <property type="component" value="Unassembled WGS sequence"/>
</dbReference>
<dbReference type="PANTHER" id="PTHR43386">
    <property type="entry name" value="OLIGOPEPTIDE TRANSPORT SYSTEM PERMEASE PROTEIN APPC"/>
    <property type="match status" value="1"/>
</dbReference>
<evidence type="ECO:0000256" key="1">
    <source>
        <dbReference type="ARBA" id="ARBA00004651"/>
    </source>
</evidence>
<comment type="similarity">
    <text evidence="7">Belongs to the binding-protein-dependent transport system permease family.</text>
</comment>
<evidence type="ECO:0000256" key="6">
    <source>
        <dbReference type="ARBA" id="ARBA00023136"/>
    </source>
</evidence>
<keyword evidence="10" id="KW-1185">Reference proteome</keyword>
<dbReference type="RefSeq" id="WP_298344571.1">
    <property type="nucleotide sequence ID" value="NZ_JBFSHR010000045.1"/>
</dbReference>
<dbReference type="InterPro" id="IPR000515">
    <property type="entry name" value="MetI-like"/>
</dbReference>
<gene>
    <name evidence="9" type="ORF">AB6A68_10730</name>
</gene>
<evidence type="ECO:0000256" key="7">
    <source>
        <dbReference type="RuleBase" id="RU363032"/>
    </source>
</evidence>
<feature type="transmembrane region" description="Helical" evidence="7">
    <location>
        <begin position="114"/>
        <end position="134"/>
    </location>
</feature>
<dbReference type="Gene3D" id="1.10.3720.10">
    <property type="entry name" value="MetI-like"/>
    <property type="match status" value="1"/>
</dbReference>
<feature type="transmembrane region" description="Helical" evidence="7">
    <location>
        <begin position="81"/>
        <end position="102"/>
    </location>
</feature>
<evidence type="ECO:0000259" key="8">
    <source>
        <dbReference type="PROSITE" id="PS50928"/>
    </source>
</evidence>
<evidence type="ECO:0000313" key="9">
    <source>
        <dbReference type="EMBL" id="MEX6430301.1"/>
    </source>
</evidence>
<dbReference type="PROSITE" id="PS50928">
    <property type="entry name" value="ABC_TM1"/>
    <property type="match status" value="1"/>
</dbReference>
<dbReference type="CDD" id="cd06261">
    <property type="entry name" value="TM_PBP2"/>
    <property type="match status" value="1"/>
</dbReference>
<dbReference type="InterPro" id="IPR025966">
    <property type="entry name" value="OppC_N"/>
</dbReference>
<reference evidence="9 10" key="1">
    <citation type="submission" date="2024-07" db="EMBL/GenBank/DDBJ databases">
        <title>Draft Genome Sequence of Ferrimicrobium acidiphilum Strain YE2023, Isolated from a Pulp of Bioleach Reactor.</title>
        <authorList>
            <person name="Elkina Y.A."/>
            <person name="Bulaeva A.G."/>
            <person name="Beletsky A.V."/>
            <person name="Mardanov A.V."/>
        </authorList>
    </citation>
    <scope>NUCLEOTIDE SEQUENCE [LARGE SCALE GENOMIC DNA]</scope>
    <source>
        <strain evidence="9 10">YE2023</strain>
    </source>
</reference>
<keyword evidence="3" id="KW-1003">Cell membrane</keyword>
<evidence type="ECO:0000256" key="5">
    <source>
        <dbReference type="ARBA" id="ARBA00022989"/>
    </source>
</evidence>
<keyword evidence="2 7" id="KW-0813">Transport</keyword>
<protein>
    <submittedName>
        <fullName evidence="9">ABC transporter permease</fullName>
    </submittedName>
</protein>
<comment type="caution">
    <text evidence="9">The sequence shown here is derived from an EMBL/GenBank/DDBJ whole genome shotgun (WGS) entry which is preliminary data.</text>
</comment>
<proteinExistence type="inferred from homology"/>
<dbReference type="PANTHER" id="PTHR43386:SF1">
    <property type="entry name" value="D,D-DIPEPTIDE TRANSPORT SYSTEM PERMEASE PROTEIN DDPC-RELATED"/>
    <property type="match status" value="1"/>
</dbReference>
<feature type="transmembrane region" description="Helical" evidence="7">
    <location>
        <begin position="15"/>
        <end position="36"/>
    </location>
</feature>
<evidence type="ECO:0000256" key="2">
    <source>
        <dbReference type="ARBA" id="ARBA00022448"/>
    </source>
</evidence>
<keyword evidence="6 7" id="KW-0472">Membrane</keyword>
<keyword evidence="5 7" id="KW-1133">Transmembrane helix</keyword>
<comment type="subcellular location">
    <subcellularLocation>
        <location evidence="1 7">Cell membrane</location>
        <topology evidence="1 7">Multi-pass membrane protein</topology>
    </subcellularLocation>
</comment>
<dbReference type="InterPro" id="IPR050366">
    <property type="entry name" value="BP-dependent_transpt_permease"/>
</dbReference>
<evidence type="ECO:0000313" key="10">
    <source>
        <dbReference type="Proteomes" id="UP001560267"/>
    </source>
</evidence>
<dbReference type="EMBL" id="JBFSHR010000045">
    <property type="protein sequence ID" value="MEX6430301.1"/>
    <property type="molecule type" value="Genomic_DNA"/>
</dbReference>
<dbReference type="Pfam" id="PF12911">
    <property type="entry name" value="OppC_N"/>
    <property type="match status" value="1"/>
</dbReference>
<evidence type="ECO:0000256" key="4">
    <source>
        <dbReference type="ARBA" id="ARBA00022692"/>
    </source>
</evidence>
<accession>A0ABV3Y5U6</accession>
<feature type="transmembrane region" description="Helical" evidence="7">
    <location>
        <begin position="192"/>
        <end position="219"/>
    </location>
</feature>
<dbReference type="SUPFAM" id="SSF161098">
    <property type="entry name" value="MetI-like"/>
    <property type="match status" value="1"/>
</dbReference>
<name>A0ABV3Y5U6_9ACTN</name>
<feature type="domain" description="ABC transmembrane type-1" evidence="8">
    <location>
        <begin position="75"/>
        <end position="265"/>
    </location>
</feature>
<dbReference type="Pfam" id="PF00528">
    <property type="entry name" value="BPD_transp_1"/>
    <property type="match status" value="1"/>
</dbReference>
<feature type="transmembrane region" description="Helical" evidence="7">
    <location>
        <begin position="247"/>
        <end position="265"/>
    </location>
</feature>
<sequence length="276" mass="29207">MVTQGLRRFAARRSAVVGLAIIVFLALFSFLGPLLYRTNQVTTHLTQANLAPSSAHLLGTSDVGYDILGRLMAGGQSALEVGVGAAVVTIVIGTWWGALAGYFGGWVDAVLMRVADSVLAIPALLLVLLIGTIVSPSVPLLILEIGLISWAVPARLVRGETLALRVREFVDAAKGAGASGRWIVFRHIIPNVIGVIVVQTTLSIANSIALFSVISYLGLGPPAPATNWGGMLSNGLNFVYDGYWWEIYPAGLAIVLAVVAFNFVGEGLRDTLETRD</sequence>
<dbReference type="InterPro" id="IPR035906">
    <property type="entry name" value="MetI-like_sf"/>
</dbReference>
<organism evidence="9 10">
    <name type="scientific">Ferrimicrobium acidiphilum</name>
    <dbReference type="NCBI Taxonomy" id="121039"/>
    <lineage>
        <taxon>Bacteria</taxon>
        <taxon>Bacillati</taxon>
        <taxon>Actinomycetota</taxon>
        <taxon>Acidimicrobiia</taxon>
        <taxon>Acidimicrobiales</taxon>
        <taxon>Acidimicrobiaceae</taxon>
        <taxon>Ferrimicrobium</taxon>
    </lineage>
</organism>